<feature type="region of interest" description="Disordered" evidence="1">
    <location>
        <begin position="1"/>
        <end position="23"/>
    </location>
</feature>
<dbReference type="RefSeq" id="WP_186407118.1">
    <property type="nucleotide sequence ID" value="NZ_FLQX01000107.1"/>
</dbReference>
<proteinExistence type="predicted"/>
<accession>A0A1A8XMI3</accession>
<organism evidence="2 3">
    <name type="scientific">Candidatus Accumulibacter aalborgensis</name>
    <dbReference type="NCBI Taxonomy" id="1860102"/>
    <lineage>
        <taxon>Bacteria</taxon>
        <taxon>Pseudomonadati</taxon>
        <taxon>Pseudomonadota</taxon>
        <taxon>Betaproteobacteria</taxon>
        <taxon>Candidatus Accumulibacter</taxon>
    </lineage>
</organism>
<evidence type="ECO:0000313" key="2">
    <source>
        <dbReference type="EMBL" id="SBT06370.1"/>
    </source>
</evidence>
<gene>
    <name evidence="2" type="ORF">ACCAA_310099</name>
</gene>
<reference evidence="2 3" key="1">
    <citation type="submission" date="2016-06" db="EMBL/GenBank/DDBJ databases">
        <authorList>
            <person name="Kjaerup R.B."/>
            <person name="Dalgaard T.S."/>
            <person name="Juul-Madsen H.R."/>
        </authorList>
    </citation>
    <scope>NUCLEOTIDE SEQUENCE [LARGE SCALE GENOMIC DNA]</scope>
    <source>
        <strain evidence="2">3</strain>
    </source>
</reference>
<dbReference type="EMBL" id="FLQX01000107">
    <property type="protein sequence ID" value="SBT06370.1"/>
    <property type="molecule type" value="Genomic_DNA"/>
</dbReference>
<dbReference type="AlphaFoldDB" id="A0A1A8XMI3"/>
<name>A0A1A8XMI3_9PROT</name>
<evidence type="ECO:0000256" key="1">
    <source>
        <dbReference type="SAM" id="MobiDB-lite"/>
    </source>
</evidence>
<evidence type="ECO:0000313" key="3">
    <source>
        <dbReference type="Proteomes" id="UP000199169"/>
    </source>
</evidence>
<dbReference type="Gene3D" id="3.40.190.10">
    <property type="entry name" value="Periplasmic binding protein-like II"/>
    <property type="match status" value="1"/>
</dbReference>
<dbReference type="Proteomes" id="UP000199169">
    <property type="component" value="Unassembled WGS sequence"/>
</dbReference>
<protein>
    <submittedName>
        <fullName evidence="2">Uncharacterized protein</fullName>
    </submittedName>
</protein>
<dbReference type="SUPFAM" id="SSF53850">
    <property type="entry name" value="Periplasmic binding protein-like II"/>
    <property type="match status" value="1"/>
</dbReference>
<keyword evidence="3" id="KW-1185">Reference proteome</keyword>
<dbReference type="STRING" id="1860102.ACCAA_310099"/>
<sequence>MSRRLPVRPAVVGRRQDDGAARHPARRRPLLGALLVTLFVACVPRAAPAVERVAICHGAFASLLIPLAKRQDFYAAEGVEVDAAAHWEPNIQMLAAEFGVKAKTFSVPGLHVGPFLLLGGRDYLRQNRATVERVLRALIRAEGFAKEQPEKAMTMMMGINVVGRDDVKLVWSVNDFRVTLDQSLLFSLENVARWAIAWLPVVQRPAMPNYLDFIDVDGLLAVKPAAVTIIH</sequence>